<dbReference type="SMART" id="SM00304">
    <property type="entry name" value="HAMP"/>
    <property type="match status" value="1"/>
</dbReference>
<dbReference type="SMART" id="SM00387">
    <property type="entry name" value="HATPase_c"/>
    <property type="match status" value="1"/>
</dbReference>
<dbReference type="PANTHER" id="PTHR43304:SF1">
    <property type="entry name" value="PAC DOMAIN-CONTAINING PROTEIN"/>
    <property type="match status" value="1"/>
</dbReference>
<feature type="transmembrane region" description="Helical" evidence="11">
    <location>
        <begin position="196"/>
        <end position="216"/>
    </location>
</feature>
<dbReference type="CDD" id="cd06225">
    <property type="entry name" value="HAMP"/>
    <property type="match status" value="1"/>
</dbReference>
<dbReference type="Pfam" id="PF00672">
    <property type="entry name" value="HAMP"/>
    <property type="match status" value="1"/>
</dbReference>
<dbReference type="InterPro" id="IPR003661">
    <property type="entry name" value="HisK_dim/P_dom"/>
</dbReference>
<feature type="compositionally biased region" description="Pro residues" evidence="10">
    <location>
        <begin position="522"/>
        <end position="534"/>
    </location>
</feature>
<keyword evidence="9" id="KW-0902">Two-component regulatory system</keyword>
<keyword evidence="4" id="KW-0597">Phosphoprotein</keyword>
<evidence type="ECO:0000256" key="10">
    <source>
        <dbReference type="SAM" id="MobiDB-lite"/>
    </source>
</evidence>
<keyword evidence="15" id="KW-1185">Reference proteome</keyword>
<reference evidence="15" key="1">
    <citation type="journal article" date="2019" name="Int. J. Syst. Evol. Microbiol.">
        <title>The Global Catalogue of Microorganisms (GCM) 10K type strain sequencing project: providing services to taxonomists for standard genome sequencing and annotation.</title>
        <authorList>
            <consortium name="The Broad Institute Genomics Platform"/>
            <consortium name="The Broad Institute Genome Sequencing Center for Infectious Disease"/>
            <person name="Wu L."/>
            <person name="Ma J."/>
        </authorList>
    </citation>
    <scope>NUCLEOTIDE SEQUENCE [LARGE SCALE GENOMIC DNA]</scope>
    <source>
        <strain evidence="15">PCU 347</strain>
    </source>
</reference>
<keyword evidence="11" id="KW-0472">Membrane</keyword>
<keyword evidence="6 11" id="KW-0812">Transmembrane</keyword>
<feature type="domain" description="HAMP" evidence="13">
    <location>
        <begin position="218"/>
        <end position="270"/>
    </location>
</feature>
<keyword evidence="14" id="KW-0067">ATP-binding</keyword>
<dbReference type="Gene3D" id="6.10.340.10">
    <property type="match status" value="1"/>
</dbReference>
<dbReference type="GO" id="GO:0005524">
    <property type="term" value="F:ATP binding"/>
    <property type="evidence" value="ECO:0007669"/>
    <property type="project" value="UniProtKB-KW"/>
</dbReference>
<evidence type="ECO:0000256" key="1">
    <source>
        <dbReference type="ARBA" id="ARBA00000085"/>
    </source>
</evidence>
<name>A0ABV8TQM0_9ACTN</name>
<dbReference type="InterPro" id="IPR036097">
    <property type="entry name" value="HisK_dim/P_sf"/>
</dbReference>
<feature type="transmembrane region" description="Helical" evidence="11">
    <location>
        <begin position="20"/>
        <end position="44"/>
    </location>
</feature>
<dbReference type="PANTHER" id="PTHR43304">
    <property type="entry name" value="PHYTOCHROME-LIKE PROTEIN CPH1"/>
    <property type="match status" value="1"/>
</dbReference>
<dbReference type="Pfam" id="PF00512">
    <property type="entry name" value="HisKA"/>
    <property type="match status" value="1"/>
</dbReference>
<sequence length="543" mass="59399">MQSKPSDTAGAFSGWTTRRWLRTGVLTTLAVLAVLGSLGGWATWRTSQLTADLVDRRSPALVQALRVEQGLVNQETGIRGYGLSGRTDFLQPYAQGVRDEQAALGRLRTLVADDDRAGADLAEVERLAEDWQRRVARPVAAASAEEAVRLATQRARDGKGAFDALRSAMSRQQSHLQSENAAGVHDLRQAVALRNWTFAGIAVVIVLVAALVFEGLRRGITGPLSRLSADARDVAGGRFDHALTGTGPADLRRLAEDVESMRLRLVKELQFSEESRTLLDEQAEDLRRSNTELEQFAYVASHDLQEPLRKVSSFTQLLQRRYGGQLDDRADQYIAFAVDGANRMQTLINDLLAFSRVGRVHNDHRSVDLESVFGRTLDDLGVAVEETGAEITHDPLPTVVGDATQLGILWQNLLSNAIKFRSPDHPPHVHVSASEDDGTWEFAVSDNGIGIAPEFREKVFVIFQRLHTKDAYPGTGIGLAMCKKVVEFHGGRIRIDPDYKLGTRVIFTLPASAADTASGQRPEPPLTVPSPGRPESPEGTTQP</sequence>
<evidence type="ECO:0000313" key="15">
    <source>
        <dbReference type="Proteomes" id="UP001595824"/>
    </source>
</evidence>
<evidence type="ECO:0000256" key="6">
    <source>
        <dbReference type="ARBA" id="ARBA00022692"/>
    </source>
</evidence>
<evidence type="ECO:0000256" key="11">
    <source>
        <dbReference type="SAM" id="Phobius"/>
    </source>
</evidence>
<organism evidence="14 15">
    <name type="scientific">Streptomyces andamanensis</name>
    <dbReference type="NCBI Taxonomy" id="1565035"/>
    <lineage>
        <taxon>Bacteria</taxon>
        <taxon>Bacillati</taxon>
        <taxon>Actinomycetota</taxon>
        <taxon>Actinomycetes</taxon>
        <taxon>Kitasatosporales</taxon>
        <taxon>Streptomycetaceae</taxon>
        <taxon>Streptomyces</taxon>
    </lineage>
</organism>
<dbReference type="InterPro" id="IPR007891">
    <property type="entry name" value="CHASE3"/>
</dbReference>
<dbReference type="InterPro" id="IPR003660">
    <property type="entry name" value="HAMP_dom"/>
</dbReference>
<evidence type="ECO:0000256" key="4">
    <source>
        <dbReference type="ARBA" id="ARBA00022553"/>
    </source>
</evidence>
<dbReference type="EC" id="2.7.13.3" evidence="3"/>
<dbReference type="CDD" id="cd00082">
    <property type="entry name" value="HisKA"/>
    <property type="match status" value="1"/>
</dbReference>
<evidence type="ECO:0000259" key="12">
    <source>
        <dbReference type="PROSITE" id="PS50109"/>
    </source>
</evidence>
<dbReference type="Gene3D" id="1.10.287.130">
    <property type="match status" value="1"/>
</dbReference>
<dbReference type="EMBL" id="JBHSDP010000029">
    <property type="protein sequence ID" value="MFC4333058.1"/>
    <property type="molecule type" value="Genomic_DNA"/>
</dbReference>
<comment type="caution">
    <text evidence="14">The sequence shown here is derived from an EMBL/GenBank/DDBJ whole genome shotgun (WGS) entry which is preliminary data.</text>
</comment>
<dbReference type="PRINTS" id="PR00344">
    <property type="entry name" value="BCTRLSENSOR"/>
</dbReference>
<dbReference type="Proteomes" id="UP001595824">
    <property type="component" value="Unassembled WGS sequence"/>
</dbReference>
<dbReference type="SUPFAM" id="SSF55874">
    <property type="entry name" value="ATPase domain of HSP90 chaperone/DNA topoisomerase II/histidine kinase"/>
    <property type="match status" value="1"/>
</dbReference>
<keyword evidence="8 11" id="KW-1133">Transmembrane helix</keyword>
<keyword evidence="14" id="KW-0547">Nucleotide-binding</keyword>
<evidence type="ECO:0000313" key="14">
    <source>
        <dbReference type="EMBL" id="MFC4333058.1"/>
    </source>
</evidence>
<dbReference type="PROSITE" id="PS50109">
    <property type="entry name" value="HIS_KIN"/>
    <property type="match status" value="1"/>
</dbReference>
<evidence type="ECO:0000256" key="7">
    <source>
        <dbReference type="ARBA" id="ARBA00022777"/>
    </source>
</evidence>
<proteinExistence type="predicted"/>
<dbReference type="InterPro" id="IPR004358">
    <property type="entry name" value="Sig_transdc_His_kin-like_C"/>
</dbReference>
<comment type="subcellular location">
    <subcellularLocation>
        <location evidence="2">Cell membrane</location>
    </subcellularLocation>
</comment>
<gene>
    <name evidence="14" type="ORF">ACFPC0_35930</name>
</gene>
<dbReference type="Pfam" id="PF05227">
    <property type="entry name" value="CHASE3"/>
    <property type="match status" value="1"/>
</dbReference>
<evidence type="ECO:0000256" key="2">
    <source>
        <dbReference type="ARBA" id="ARBA00004236"/>
    </source>
</evidence>
<dbReference type="PROSITE" id="PS50885">
    <property type="entry name" value="HAMP"/>
    <property type="match status" value="1"/>
</dbReference>
<evidence type="ECO:0000256" key="5">
    <source>
        <dbReference type="ARBA" id="ARBA00022679"/>
    </source>
</evidence>
<dbReference type="InterPro" id="IPR036890">
    <property type="entry name" value="HATPase_C_sf"/>
</dbReference>
<dbReference type="InterPro" id="IPR052162">
    <property type="entry name" value="Sensor_kinase/Photoreceptor"/>
</dbReference>
<protein>
    <recommendedName>
        <fullName evidence="3">histidine kinase</fullName>
        <ecNumber evidence="3">2.7.13.3</ecNumber>
    </recommendedName>
</protein>
<comment type="catalytic activity">
    <reaction evidence="1">
        <text>ATP + protein L-histidine = ADP + protein N-phospho-L-histidine.</text>
        <dbReference type="EC" id="2.7.13.3"/>
    </reaction>
</comment>
<dbReference type="SMART" id="SM00388">
    <property type="entry name" value="HisKA"/>
    <property type="match status" value="1"/>
</dbReference>
<dbReference type="Pfam" id="PF02518">
    <property type="entry name" value="HATPase_c"/>
    <property type="match status" value="1"/>
</dbReference>
<dbReference type="InterPro" id="IPR003594">
    <property type="entry name" value="HATPase_dom"/>
</dbReference>
<feature type="domain" description="Histidine kinase" evidence="12">
    <location>
        <begin position="299"/>
        <end position="513"/>
    </location>
</feature>
<accession>A0ABV8TQM0</accession>
<keyword evidence="7" id="KW-0418">Kinase</keyword>
<dbReference type="RefSeq" id="WP_381744418.1">
    <property type="nucleotide sequence ID" value="NZ_JBHSDP010000029.1"/>
</dbReference>
<keyword evidence="5" id="KW-0808">Transferase</keyword>
<evidence type="ECO:0000256" key="8">
    <source>
        <dbReference type="ARBA" id="ARBA00022989"/>
    </source>
</evidence>
<evidence type="ECO:0000256" key="9">
    <source>
        <dbReference type="ARBA" id="ARBA00023012"/>
    </source>
</evidence>
<evidence type="ECO:0000259" key="13">
    <source>
        <dbReference type="PROSITE" id="PS50885"/>
    </source>
</evidence>
<dbReference type="SUPFAM" id="SSF47384">
    <property type="entry name" value="Homodimeric domain of signal transducing histidine kinase"/>
    <property type="match status" value="1"/>
</dbReference>
<feature type="region of interest" description="Disordered" evidence="10">
    <location>
        <begin position="513"/>
        <end position="543"/>
    </location>
</feature>
<dbReference type="Gene3D" id="3.30.565.10">
    <property type="entry name" value="Histidine kinase-like ATPase, C-terminal domain"/>
    <property type="match status" value="1"/>
</dbReference>
<evidence type="ECO:0000256" key="3">
    <source>
        <dbReference type="ARBA" id="ARBA00012438"/>
    </source>
</evidence>
<dbReference type="InterPro" id="IPR005467">
    <property type="entry name" value="His_kinase_dom"/>
</dbReference>